<dbReference type="InterPro" id="IPR029052">
    <property type="entry name" value="Metallo-depent_PP-like"/>
</dbReference>
<evidence type="ECO:0000313" key="2">
    <source>
        <dbReference type="Proteomes" id="UP001652582"/>
    </source>
</evidence>
<dbReference type="RefSeq" id="XP_052741987.1">
    <property type="nucleotide sequence ID" value="XM_052886027.1"/>
</dbReference>
<dbReference type="GeneID" id="112047596"/>
<keyword evidence="2" id="KW-1185">Reference proteome</keyword>
<evidence type="ECO:0000313" key="3">
    <source>
        <dbReference type="RefSeq" id="XP_052741987.1"/>
    </source>
</evidence>
<organism evidence="2 3">
    <name type="scientific">Bicyclus anynana</name>
    <name type="common">Squinting bush brown butterfly</name>
    <dbReference type="NCBI Taxonomy" id="110368"/>
    <lineage>
        <taxon>Eukaryota</taxon>
        <taxon>Metazoa</taxon>
        <taxon>Ecdysozoa</taxon>
        <taxon>Arthropoda</taxon>
        <taxon>Hexapoda</taxon>
        <taxon>Insecta</taxon>
        <taxon>Pterygota</taxon>
        <taxon>Neoptera</taxon>
        <taxon>Endopterygota</taxon>
        <taxon>Lepidoptera</taxon>
        <taxon>Glossata</taxon>
        <taxon>Ditrysia</taxon>
        <taxon>Papilionoidea</taxon>
        <taxon>Nymphalidae</taxon>
        <taxon>Satyrinae</taxon>
        <taxon>Satyrini</taxon>
        <taxon>Mycalesina</taxon>
        <taxon>Bicyclus</taxon>
    </lineage>
</organism>
<proteinExistence type="predicted"/>
<dbReference type="InterPro" id="IPR025733">
    <property type="entry name" value="PAPs_C"/>
</dbReference>
<sequence length="92" mass="10558">MNNVVANYNRAPVHIVTGSAGCAEGRDHFRHTPFHWSAFRSQDFGYTRLKVYNTTHLNIEQVSVDLEGQVIDAFWIKKNISSQRTFSEIFSP</sequence>
<gene>
    <name evidence="3" type="primary">LOC112047596</name>
</gene>
<accession>A0ABM3LSH5</accession>
<feature type="domain" description="Purple acid phosphatase C-terminal" evidence="1">
    <location>
        <begin position="11"/>
        <end position="72"/>
    </location>
</feature>
<name>A0ABM3LSH5_BICAN</name>
<dbReference type="PANTHER" id="PTHR45867">
    <property type="entry name" value="PURPLE ACID PHOSPHATASE"/>
    <property type="match status" value="1"/>
</dbReference>
<dbReference type="Proteomes" id="UP001652582">
    <property type="component" value="Chromosome 16"/>
</dbReference>
<dbReference type="Pfam" id="PF14008">
    <property type="entry name" value="Metallophos_C"/>
    <property type="match status" value="1"/>
</dbReference>
<protein>
    <submittedName>
        <fullName evidence="3">Acid phosphatase type 7-like</fullName>
    </submittedName>
</protein>
<evidence type="ECO:0000259" key="1">
    <source>
        <dbReference type="Pfam" id="PF14008"/>
    </source>
</evidence>
<dbReference type="PANTHER" id="PTHR45867:SF3">
    <property type="entry name" value="ACID PHOSPHATASE TYPE 7"/>
    <property type="match status" value="1"/>
</dbReference>
<reference evidence="3" key="1">
    <citation type="submission" date="2025-08" db="UniProtKB">
        <authorList>
            <consortium name="RefSeq"/>
        </authorList>
    </citation>
    <scope>IDENTIFICATION</scope>
</reference>
<dbReference type="Gene3D" id="3.60.21.10">
    <property type="match status" value="1"/>
</dbReference>
<dbReference type="SUPFAM" id="SSF56300">
    <property type="entry name" value="Metallo-dependent phosphatases"/>
    <property type="match status" value="1"/>
</dbReference>